<keyword evidence="5" id="KW-0997">Cell inner membrane</keyword>
<organism evidence="13 14">
    <name type="scientific">Ectothiorhodospira haloalkaliphila</name>
    <dbReference type="NCBI Taxonomy" id="421628"/>
    <lineage>
        <taxon>Bacteria</taxon>
        <taxon>Pseudomonadati</taxon>
        <taxon>Pseudomonadota</taxon>
        <taxon>Gammaproteobacteria</taxon>
        <taxon>Chromatiales</taxon>
        <taxon>Ectothiorhodospiraceae</taxon>
        <taxon>Ectothiorhodospira</taxon>
    </lineage>
</organism>
<dbReference type="Gene3D" id="3.55.40.10">
    <property type="entry name" value="minor pseudopilin epsh domain"/>
    <property type="match status" value="1"/>
</dbReference>
<comment type="subcellular location">
    <subcellularLocation>
        <location evidence="1">Cell inner membrane</location>
        <topology evidence="1">Single-pass membrane protein</topology>
    </subcellularLocation>
</comment>
<evidence type="ECO:0000256" key="8">
    <source>
        <dbReference type="ARBA" id="ARBA00023136"/>
    </source>
</evidence>
<dbReference type="HOGENOM" id="CLU_084761_4_1_6"/>
<evidence type="ECO:0000256" key="2">
    <source>
        <dbReference type="ARBA" id="ARBA00021549"/>
    </source>
</evidence>
<evidence type="ECO:0000313" key="14">
    <source>
        <dbReference type="Proteomes" id="UP000019442"/>
    </source>
</evidence>
<name>W8KM60_9GAMM</name>
<dbReference type="InterPro" id="IPR022346">
    <property type="entry name" value="T2SS_GspH"/>
</dbReference>
<reference evidence="14" key="2">
    <citation type="submission" date="2014-02" db="EMBL/GenBank/DDBJ databases">
        <title>Draft Genome Sequence of extremely halophilic bacteria Halorhodospira halochloris.</title>
        <authorList>
            <person name="Singh K.S."/>
        </authorList>
    </citation>
    <scope>NUCLEOTIDE SEQUENCE [LARGE SCALE GENOMIC DNA]</scope>
    <source>
        <strain evidence="14">A</strain>
    </source>
</reference>
<dbReference type="NCBIfam" id="TIGR02532">
    <property type="entry name" value="IV_pilin_GFxxxE"/>
    <property type="match status" value="1"/>
</dbReference>
<evidence type="ECO:0000256" key="11">
    <source>
        <dbReference type="SAM" id="Phobius"/>
    </source>
</evidence>
<dbReference type="GO" id="GO:0015628">
    <property type="term" value="P:protein secretion by the type II secretion system"/>
    <property type="evidence" value="ECO:0007669"/>
    <property type="project" value="InterPro"/>
</dbReference>
<evidence type="ECO:0000259" key="12">
    <source>
        <dbReference type="Pfam" id="PF12019"/>
    </source>
</evidence>
<evidence type="ECO:0000256" key="7">
    <source>
        <dbReference type="ARBA" id="ARBA00022989"/>
    </source>
</evidence>
<keyword evidence="4" id="KW-0488">Methylation</keyword>
<keyword evidence="8 11" id="KW-0472">Membrane</keyword>
<comment type="similarity">
    <text evidence="9">Belongs to the GSP H family.</text>
</comment>
<dbReference type="EMBL" id="CP007268">
    <property type="protein sequence ID" value="AHK78072.1"/>
    <property type="molecule type" value="Genomic_DNA"/>
</dbReference>
<keyword evidence="14" id="KW-1185">Reference proteome</keyword>
<evidence type="ECO:0000256" key="1">
    <source>
        <dbReference type="ARBA" id="ARBA00004377"/>
    </source>
</evidence>
<dbReference type="InterPro" id="IPR012902">
    <property type="entry name" value="N_methyl_site"/>
</dbReference>
<dbReference type="PROSITE" id="PS00409">
    <property type="entry name" value="PROKAR_NTER_METHYL"/>
    <property type="match status" value="1"/>
</dbReference>
<protein>
    <recommendedName>
        <fullName evidence="2">Type II secretion system protein H</fullName>
    </recommendedName>
    <alternativeName>
        <fullName evidence="10">General secretion pathway protein H</fullName>
    </alternativeName>
</protein>
<gene>
    <name evidence="13" type="ORF">M911_01350</name>
</gene>
<dbReference type="KEGG" id="hhc:M911_01350"/>
<keyword evidence="7 11" id="KW-1133">Transmembrane helix</keyword>
<feature type="domain" description="General secretion pathway GspH" evidence="12">
    <location>
        <begin position="42"/>
        <end position="162"/>
    </location>
</feature>
<dbReference type="RefSeq" id="WP_025280388.1">
    <property type="nucleotide sequence ID" value="NZ_CP007268.1"/>
</dbReference>
<dbReference type="SUPFAM" id="SSF54523">
    <property type="entry name" value="Pili subunits"/>
    <property type="match status" value="1"/>
</dbReference>
<dbReference type="Pfam" id="PF12019">
    <property type="entry name" value="GspH"/>
    <property type="match status" value="1"/>
</dbReference>
<dbReference type="OrthoDB" id="2313614at2"/>
<accession>W8KM60</accession>
<dbReference type="InterPro" id="IPR045584">
    <property type="entry name" value="Pilin-like"/>
</dbReference>
<evidence type="ECO:0000256" key="9">
    <source>
        <dbReference type="ARBA" id="ARBA00025772"/>
    </source>
</evidence>
<evidence type="ECO:0000256" key="5">
    <source>
        <dbReference type="ARBA" id="ARBA00022519"/>
    </source>
</evidence>
<dbReference type="GO" id="GO:0005886">
    <property type="term" value="C:plasma membrane"/>
    <property type="evidence" value="ECO:0007669"/>
    <property type="project" value="UniProtKB-SubCell"/>
</dbReference>
<dbReference type="AlphaFoldDB" id="W8KM60"/>
<keyword evidence="3" id="KW-1003">Cell membrane</keyword>
<evidence type="ECO:0000256" key="10">
    <source>
        <dbReference type="ARBA" id="ARBA00030775"/>
    </source>
</evidence>
<evidence type="ECO:0000256" key="3">
    <source>
        <dbReference type="ARBA" id="ARBA00022475"/>
    </source>
</evidence>
<feature type="transmembrane region" description="Helical" evidence="11">
    <location>
        <begin position="12"/>
        <end position="34"/>
    </location>
</feature>
<reference evidence="13 14" key="1">
    <citation type="journal article" date="2014" name="J Genomics">
        <title>Draft Genome Sequence of the Extremely Halophilic Phototrophic Purple Sulfur Bacterium Halorhodospira halochloris.</title>
        <authorList>
            <person name="Singh K.S."/>
            <person name="Kirksey J."/>
            <person name="Hoff W.D."/>
            <person name="Deole R."/>
        </authorList>
    </citation>
    <scope>NUCLEOTIDE SEQUENCE [LARGE SCALE GENOMIC DNA]</scope>
    <source>
        <strain evidence="13 14">A</strain>
    </source>
</reference>
<evidence type="ECO:0000256" key="6">
    <source>
        <dbReference type="ARBA" id="ARBA00022692"/>
    </source>
</evidence>
<sequence length="171" mass="18287">MPREHGITLVELLVTLAVAVILATIALPGFAGLLQEQRLITATNDFMASLRLARSEAVQRGEGVLICPSADGSHCQEDGYTVGWIVRVAPEYPADISEPGEVLRVYGGPPAAVSIEANGTMSRYIAYRPDGQTRQINGGLQMGTVSLCHGDKGRRIIISRTGRARVEGVEC</sequence>
<proteinExistence type="inferred from homology"/>
<dbReference type="Pfam" id="PF07963">
    <property type="entry name" value="N_methyl"/>
    <property type="match status" value="1"/>
</dbReference>
<keyword evidence="6 11" id="KW-0812">Transmembrane</keyword>
<dbReference type="Proteomes" id="UP000019442">
    <property type="component" value="Chromosome"/>
</dbReference>
<dbReference type="GO" id="GO:0015627">
    <property type="term" value="C:type II protein secretion system complex"/>
    <property type="evidence" value="ECO:0007669"/>
    <property type="project" value="InterPro"/>
</dbReference>
<evidence type="ECO:0000256" key="4">
    <source>
        <dbReference type="ARBA" id="ARBA00022481"/>
    </source>
</evidence>
<evidence type="ECO:0000313" key="13">
    <source>
        <dbReference type="EMBL" id="AHK78072.1"/>
    </source>
</evidence>